<keyword evidence="6" id="KW-1185">Reference proteome</keyword>
<dbReference type="AlphaFoldDB" id="A0A972JI26"/>
<evidence type="ECO:0000313" key="6">
    <source>
        <dbReference type="Proteomes" id="UP000737113"/>
    </source>
</evidence>
<organism evidence="5 6">
    <name type="scientific">Shewanella salipaludis</name>
    <dbReference type="NCBI Taxonomy" id="2723052"/>
    <lineage>
        <taxon>Bacteria</taxon>
        <taxon>Pseudomonadati</taxon>
        <taxon>Pseudomonadota</taxon>
        <taxon>Gammaproteobacteria</taxon>
        <taxon>Alteromonadales</taxon>
        <taxon>Shewanellaceae</taxon>
        <taxon>Shewanella</taxon>
    </lineage>
</organism>
<gene>
    <name evidence="4 5" type="primary">syd</name>
    <name evidence="5" type="ORF">HC757_05295</name>
</gene>
<dbReference type="CDD" id="cd16323">
    <property type="entry name" value="Syd"/>
    <property type="match status" value="1"/>
</dbReference>
<dbReference type="Pfam" id="PF07348">
    <property type="entry name" value="Syd"/>
    <property type="match status" value="1"/>
</dbReference>
<dbReference type="NCBIfam" id="NF003439">
    <property type="entry name" value="PRK04968.1"/>
    <property type="match status" value="1"/>
</dbReference>
<dbReference type="Gene3D" id="3.40.1580.20">
    <property type="entry name" value="Syd protein"/>
    <property type="match status" value="1"/>
</dbReference>
<dbReference type="InterPro" id="IPR009948">
    <property type="entry name" value="Syd"/>
</dbReference>
<evidence type="ECO:0000256" key="3">
    <source>
        <dbReference type="ARBA" id="ARBA00023136"/>
    </source>
</evidence>
<comment type="similarity">
    <text evidence="4">Belongs to the Syd family.</text>
</comment>
<reference evidence="5" key="1">
    <citation type="submission" date="2020-04" db="EMBL/GenBank/DDBJ databases">
        <title>Description of Shewanella salipaludis sp. nov., isolated from a salt marsh.</title>
        <authorList>
            <person name="Park S."/>
            <person name="Yoon J.-H."/>
        </authorList>
    </citation>
    <scope>NUCLEOTIDE SEQUENCE</scope>
    <source>
        <strain evidence="5">SHSM-M6</strain>
    </source>
</reference>
<evidence type="ECO:0000256" key="4">
    <source>
        <dbReference type="HAMAP-Rule" id="MF_01104"/>
    </source>
</evidence>
<keyword evidence="3 4" id="KW-0472">Membrane</keyword>
<keyword evidence="2 4" id="KW-0997">Cell inner membrane</keyword>
<dbReference type="EMBL" id="JAAXYH010000002">
    <property type="protein sequence ID" value="NMH64583.1"/>
    <property type="molecule type" value="Genomic_DNA"/>
</dbReference>
<accession>A0A972JI26</accession>
<dbReference type="InterPro" id="IPR038228">
    <property type="entry name" value="Syd_sf"/>
</dbReference>
<sequence>MSCLPALDDFLQNYLQAYRERLDEYPRYYPLGEASVCIRGDFEPEANVAVFWTPVRREVPGRFDNVAGALGLTLWPDINDFYGHFFAASLLFDSPWGEGELLQPWNDKDFDYLQQNIIGHLMMKQKLKQAPTWFVGVLNEGDKMLTVDNADGSVWLEIPGEAPSERLAPSLEAFIGQLSARVAPPSLHQEPEMPALAHPGIGQRLQAMWQHLFGKRG</sequence>
<evidence type="ECO:0000256" key="1">
    <source>
        <dbReference type="ARBA" id="ARBA00022475"/>
    </source>
</evidence>
<dbReference type="Proteomes" id="UP000737113">
    <property type="component" value="Unassembled WGS sequence"/>
</dbReference>
<dbReference type="RefSeq" id="WP_169563251.1">
    <property type="nucleotide sequence ID" value="NZ_JAAXYH010000002.1"/>
</dbReference>
<evidence type="ECO:0000313" key="5">
    <source>
        <dbReference type="EMBL" id="NMH64583.1"/>
    </source>
</evidence>
<proteinExistence type="inferred from homology"/>
<comment type="subcellular location">
    <subcellularLocation>
        <location evidence="4">Cell inner membrane</location>
        <topology evidence="4">Peripheral membrane protein</topology>
        <orientation evidence="4">Cytoplasmic side</orientation>
    </subcellularLocation>
    <text evidence="4">Loosely associated with the cytoplasmic side of the inner membrane, probably via SecY.</text>
</comment>
<comment type="function">
    <text evidence="4">Interacts with the SecY protein in vivo. May bind preferentially to an uncomplexed state of SecY, thus functioning either as a chelating agent for excess SecY in the cell or as a regulatory factor that negatively controls the translocase function.</text>
</comment>
<dbReference type="HAMAP" id="MF_01104">
    <property type="entry name" value="Syd"/>
    <property type="match status" value="1"/>
</dbReference>
<protein>
    <recommendedName>
        <fullName evidence="4">Protein Syd</fullName>
    </recommendedName>
</protein>
<keyword evidence="1 4" id="KW-1003">Cell membrane</keyword>
<evidence type="ECO:0000256" key="2">
    <source>
        <dbReference type="ARBA" id="ARBA00022519"/>
    </source>
</evidence>
<dbReference type="GO" id="GO:0009898">
    <property type="term" value="C:cytoplasmic side of plasma membrane"/>
    <property type="evidence" value="ECO:0007669"/>
    <property type="project" value="InterPro"/>
</dbReference>
<name>A0A972JI26_9GAMM</name>
<comment type="caution">
    <text evidence="5">The sequence shown here is derived from an EMBL/GenBank/DDBJ whole genome shotgun (WGS) entry which is preliminary data.</text>
</comment>